<evidence type="ECO:0000259" key="2">
    <source>
        <dbReference type="Pfam" id="PF14467"/>
    </source>
</evidence>
<accession>A0ABM6YRJ3</accession>
<gene>
    <name evidence="3" type="ORF">D1115_02480</name>
</gene>
<name>A0ABM6YRJ3_9VIBR</name>
<proteinExistence type="predicted"/>
<reference evidence="3 4" key="1">
    <citation type="submission" date="2018-08" db="EMBL/GenBank/DDBJ databases">
        <title>Genomic taxonomy of the Vibrionaceae family.</title>
        <authorList>
            <person name="Gomez-Gil B."/>
            <person name="Tanaka M."/>
            <person name="Sawabe T."/>
            <person name="Enciso-Ibarra K."/>
        </authorList>
    </citation>
    <scope>NUCLEOTIDE SEQUENCE [LARGE SCALE GENOMIC DNA]</scope>
    <source>
        <strain evidence="3 4">CAIM 1831</strain>
    </source>
</reference>
<keyword evidence="4" id="KW-1185">Reference proteome</keyword>
<evidence type="ECO:0000313" key="3">
    <source>
        <dbReference type="EMBL" id="AXY00268.1"/>
    </source>
</evidence>
<dbReference type="EMBL" id="CP032093">
    <property type="protein sequence ID" value="AXY00268.1"/>
    <property type="molecule type" value="Genomic_DNA"/>
</dbReference>
<evidence type="ECO:0000256" key="1">
    <source>
        <dbReference type="SAM" id="SignalP"/>
    </source>
</evidence>
<organism evidence="3 4">
    <name type="scientific">Vibrio alfacsensis</name>
    <dbReference type="NCBI Taxonomy" id="1074311"/>
    <lineage>
        <taxon>Bacteria</taxon>
        <taxon>Pseudomonadati</taxon>
        <taxon>Pseudomonadota</taxon>
        <taxon>Gammaproteobacteria</taxon>
        <taxon>Vibrionales</taxon>
        <taxon>Vibrionaceae</taxon>
        <taxon>Vibrio</taxon>
    </lineage>
</organism>
<dbReference type="InterPro" id="IPR025218">
    <property type="entry name" value="DUF4426"/>
</dbReference>
<feature type="chain" id="PRO_5046726841" evidence="1">
    <location>
        <begin position="20"/>
        <end position="144"/>
    </location>
</feature>
<dbReference type="Proteomes" id="UP000262832">
    <property type="component" value="Chromosome I"/>
</dbReference>
<evidence type="ECO:0000313" key="4">
    <source>
        <dbReference type="Proteomes" id="UP000262832"/>
    </source>
</evidence>
<keyword evidence="1" id="KW-0732">Signal</keyword>
<protein>
    <submittedName>
        <fullName evidence="3">DUF4426 domain-containing protein</fullName>
    </submittedName>
</protein>
<feature type="signal peptide" evidence="1">
    <location>
        <begin position="1"/>
        <end position="19"/>
    </location>
</feature>
<feature type="domain" description="DUF4426" evidence="2">
    <location>
        <begin position="23"/>
        <end position="138"/>
    </location>
</feature>
<dbReference type="Pfam" id="PF14467">
    <property type="entry name" value="DUF4426"/>
    <property type="match status" value="1"/>
</dbReference>
<sequence length="144" mass="15960">MSKWITALLISLVSLPSIAGQFKTMKDIEVHYIAFNSTFLTPKIARSYDIKRNGYNAVINISVLDRASLGKPAVSAMISGQAKNLIGQTQKLTFREVKEGEAIYYLSELNISNEETFTFDIDIKAGNKGSGKLKFTQNSMSKND</sequence>
<dbReference type="Gene3D" id="2.60.40.3340">
    <property type="entry name" value="Domain of unknown function DUF4426"/>
    <property type="match status" value="1"/>
</dbReference>